<dbReference type="AlphaFoldDB" id="A0A0E9TDM7"/>
<evidence type="ECO:0000313" key="1">
    <source>
        <dbReference type="EMBL" id="JAH51716.1"/>
    </source>
</evidence>
<reference evidence="1" key="1">
    <citation type="submission" date="2014-11" db="EMBL/GenBank/DDBJ databases">
        <authorList>
            <person name="Amaro Gonzalez C."/>
        </authorList>
    </citation>
    <scope>NUCLEOTIDE SEQUENCE</scope>
</reference>
<accession>A0A0E9TDM7</accession>
<name>A0A0E9TDM7_ANGAN</name>
<dbReference type="EMBL" id="GBXM01056861">
    <property type="protein sequence ID" value="JAH51716.1"/>
    <property type="molecule type" value="Transcribed_RNA"/>
</dbReference>
<protein>
    <submittedName>
        <fullName evidence="1">Uncharacterized protein</fullName>
    </submittedName>
</protein>
<sequence>MRNVPHLSDDWPFLTHLHHPSRKSVRLKIISGSF</sequence>
<organism evidence="1">
    <name type="scientific">Anguilla anguilla</name>
    <name type="common">European freshwater eel</name>
    <name type="synonym">Muraena anguilla</name>
    <dbReference type="NCBI Taxonomy" id="7936"/>
    <lineage>
        <taxon>Eukaryota</taxon>
        <taxon>Metazoa</taxon>
        <taxon>Chordata</taxon>
        <taxon>Craniata</taxon>
        <taxon>Vertebrata</taxon>
        <taxon>Euteleostomi</taxon>
        <taxon>Actinopterygii</taxon>
        <taxon>Neopterygii</taxon>
        <taxon>Teleostei</taxon>
        <taxon>Anguilliformes</taxon>
        <taxon>Anguillidae</taxon>
        <taxon>Anguilla</taxon>
    </lineage>
</organism>
<proteinExistence type="predicted"/>
<reference evidence="1" key="2">
    <citation type="journal article" date="2015" name="Fish Shellfish Immunol.">
        <title>Early steps in the European eel (Anguilla anguilla)-Vibrio vulnificus interaction in the gills: Role of the RtxA13 toxin.</title>
        <authorList>
            <person name="Callol A."/>
            <person name="Pajuelo D."/>
            <person name="Ebbesson L."/>
            <person name="Teles M."/>
            <person name="MacKenzie S."/>
            <person name="Amaro C."/>
        </authorList>
    </citation>
    <scope>NUCLEOTIDE SEQUENCE</scope>
</reference>